<dbReference type="PhylomeDB" id="A0A0G4E8U4"/>
<feature type="region of interest" description="Disordered" evidence="1">
    <location>
        <begin position="1"/>
        <end position="21"/>
    </location>
</feature>
<organism evidence="2 3">
    <name type="scientific">Vitrella brassicaformis (strain CCMP3155)</name>
    <dbReference type="NCBI Taxonomy" id="1169540"/>
    <lineage>
        <taxon>Eukaryota</taxon>
        <taxon>Sar</taxon>
        <taxon>Alveolata</taxon>
        <taxon>Colpodellida</taxon>
        <taxon>Vitrellaceae</taxon>
        <taxon>Vitrella</taxon>
    </lineage>
</organism>
<reference evidence="2 3" key="1">
    <citation type="submission" date="2014-11" db="EMBL/GenBank/DDBJ databases">
        <authorList>
            <person name="Zhu J."/>
            <person name="Qi W."/>
            <person name="Song R."/>
        </authorList>
    </citation>
    <scope>NUCLEOTIDE SEQUENCE [LARGE SCALE GENOMIC DNA]</scope>
</reference>
<accession>A0A0G4E8U4</accession>
<proteinExistence type="predicted"/>
<evidence type="ECO:0000313" key="2">
    <source>
        <dbReference type="EMBL" id="CEL91920.1"/>
    </source>
</evidence>
<evidence type="ECO:0008006" key="4">
    <source>
        <dbReference type="Google" id="ProtNLM"/>
    </source>
</evidence>
<dbReference type="EMBL" id="CDMY01000033">
    <property type="protein sequence ID" value="CEL91920.1"/>
    <property type="molecule type" value="Genomic_DNA"/>
</dbReference>
<dbReference type="InParanoid" id="A0A0G4E8U4"/>
<gene>
    <name evidence="2" type="ORF">Vbra_6674</name>
</gene>
<evidence type="ECO:0000313" key="3">
    <source>
        <dbReference type="Proteomes" id="UP000041254"/>
    </source>
</evidence>
<keyword evidence="3" id="KW-1185">Reference proteome</keyword>
<evidence type="ECO:0000256" key="1">
    <source>
        <dbReference type="SAM" id="MobiDB-lite"/>
    </source>
</evidence>
<protein>
    <recommendedName>
        <fullName evidence="4">F-box domain-containing protein</fullName>
    </recommendedName>
</protein>
<dbReference type="Proteomes" id="UP000041254">
    <property type="component" value="Unassembled WGS sequence"/>
</dbReference>
<dbReference type="AlphaFoldDB" id="A0A0G4E8U4"/>
<sequence>MAASSSSALPHGEAMASPTPCRYKEGSRVLMVTNGREKGKQRWVKADVYRIEEGSGRTALHMREVGGQHEEFKVLVPHSKTPASPHDQQAHGGFRLTHKNSADQEDKTMAPRGLGDDHLSGVFSFFTPRELSALSTLCKQWPQVRKAALHQQTHIAIDSSTEGDRHFWESMTPDEAFQLGKRLINLTALTLVQPRRDRLWCLNTMMSIVEGHAAGRREACDKEGQPHMAKGCLETIHFTPSNPYFTPPTLHALRAVTGAVRQHSVLADRGWKMPALERVGQQGWDAITLGRFVSSSSCLKRVEGLWGSWGQLATVFEHFPVASAGQPGPLRHLQTIGGIERRDGESPEQYLAGVTRLQDVLMSRGCRKSLTSFDVKIPSFEDHDSLSALLAVDGFINTCCTSPDVPLDVTVLGGTDFDLSLLYADAFPPSPSPFIKTAIQEAARQTMYVDYNISQHDLTHPIDSPSQAAVDIAQSLSFDNVWRVLVHNAPGFVPPPGSPSPAPAIINHLQHFPTARYLCVWSSVGVGAGRWLAQKMPMEVRRVQFDGAVSAEDRSGVLEALGAGRVVDDVQVGRQAVTVSLTQGGAFDGWGSDASVRNIDMYLSVPQGLAHADAAELVRDGLSSLLDAAVRGLRCVMLWLPDEPGDLGDAIRALLPNGTRVGGFTINTLDTEYDEYDECIVLVATRDP</sequence>
<dbReference type="VEuPathDB" id="CryptoDB:Vbra_6674"/>
<name>A0A0G4E8U4_VITBC</name>